<protein>
    <recommendedName>
        <fullName evidence="9">C2H2-type domain-containing protein</fullName>
    </recommendedName>
</protein>
<dbReference type="InterPro" id="IPR013087">
    <property type="entry name" value="Znf_C2H2_type"/>
</dbReference>
<keyword evidence="4 7" id="KW-0863">Zinc-finger</keyword>
<evidence type="ECO:0000256" key="3">
    <source>
        <dbReference type="ARBA" id="ARBA00022737"/>
    </source>
</evidence>
<evidence type="ECO:0000256" key="7">
    <source>
        <dbReference type="PROSITE-ProRule" id="PRU00042"/>
    </source>
</evidence>
<evidence type="ECO:0000313" key="11">
    <source>
        <dbReference type="Proteomes" id="UP001367676"/>
    </source>
</evidence>
<dbReference type="GO" id="GO:0000981">
    <property type="term" value="F:DNA-binding transcription factor activity, RNA polymerase II-specific"/>
    <property type="evidence" value="ECO:0007669"/>
    <property type="project" value="TreeGrafter"/>
</dbReference>
<proteinExistence type="predicted"/>
<dbReference type="InterPro" id="IPR036236">
    <property type="entry name" value="Znf_C2H2_sf"/>
</dbReference>
<dbReference type="PROSITE" id="PS00028">
    <property type="entry name" value="ZINC_FINGER_C2H2_1"/>
    <property type="match status" value="3"/>
</dbReference>
<evidence type="ECO:0000256" key="2">
    <source>
        <dbReference type="ARBA" id="ARBA00022723"/>
    </source>
</evidence>
<evidence type="ECO:0000256" key="8">
    <source>
        <dbReference type="SAM" id="MobiDB-lite"/>
    </source>
</evidence>
<keyword evidence="3" id="KW-0677">Repeat</keyword>
<dbReference type="AlphaFoldDB" id="A0AAN9T9E8"/>
<evidence type="ECO:0000256" key="5">
    <source>
        <dbReference type="ARBA" id="ARBA00022833"/>
    </source>
</evidence>
<dbReference type="FunFam" id="3.30.160.60:FF:000125">
    <property type="entry name" value="Putative zinc finger protein 143"/>
    <property type="match status" value="1"/>
</dbReference>
<feature type="domain" description="C2H2-type" evidence="9">
    <location>
        <begin position="552"/>
        <end position="581"/>
    </location>
</feature>
<feature type="domain" description="C2H2-type" evidence="9">
    <location>
        <begin position="582"/>
        <end position="609"/>
    </location>
</feature>
<dbReference type="PROSITE" id="PS50157">
    <property type="entry name" value="ZINC_FINGER_C2H2_2"/>
    <property type="match status" value="3"/>
</dbReference>
<dbReference type="SUPFAM" id="SSF57667">
    <property type="entry name" value="beta-beta-alpha zinc fingers"/>
    <property type="match status" value="2"/>
</dbReference>
<evidence type="ECO:0000256" key="1">
    <source>
        <dbReference type="ARBA" id="ARBA00004123"/>
    </source>
</evidence>
<dbReference type="SMART" id="SM00355">
    <property type="entry name" value="ZnF_C2H2"/>
    <property type="match status" value="3"/>
</dbReference>
<sequence>MKKIQAYSKTLKQESKNVDMEKVKSRLADEIKERKENFIVPMKKRKCVLEECSRCLQTDNIGLPTPQPSDSEGEDHEILAKKDSNNELAQVLSTPPRTPSPDEKQTSIHVSVIMKVNKEGVCQPEPFATNQSHHNSVVINSSIEDPPPTHTNADFHLNKSAFKYVKPEIPVQQPQPPREHFISRDKLCYLPNNPPVNFGYQLNARKLQDSRPYERDKKFSNYLSCVAQKYNYGLKPICEYNGLRTLPENLSHDDHIWNPLKTASDVRYKQNLENSLNRKRKASFPDVENINSQSIYPINTTGAFSAFKKPIPSDRGCLPLTRLDNQSSIMESESQFYYPTVRSAPSLYYPAPLSQNLQRFRFTDASPYAIPADKYHQVCKSADCQLPLLNCALKTASPVATISVPAGSTPICDTVGKRMEEAQRSESRSSRTCNPHPSYTSTKTVPIAPKPVLPKESPKTVILTGGTLIPVSAQNGSSSLIPLAANSQPLLVSSSSADSACQSFIILTPSVQKPQDTRKRIFECKYEKCGKNYFKSSHLKAHIRTHTGEKPFSCQWPGCDSKFSRSDELSRHKRTHTGEKKFSCSVCSRRFMRSDHLSKHVKRHNKQSTSQVLPTTSKKILTATNAQFLVNKSSSSTSLGVLIPTQCTDILSSAVL</sequence>
<organism evidence="10 11">
    <name type="scientific">Parthenolecanium corni</name>
    <dbReference type="NCBI Taxonomy" id="536013"/>
    <lineage>
        <taxon>Eukaryota</taxon>
        <taxon>Metazoa</taxon>
        <taxon>Ecdysozoa</taxon>
        <taxon>Arthropoda</taxon>
        <taxon>Hexapoda</taxon>
        <taxon>Insecta</taxon>
        <taxon>Pterygota</taxon>
        <taxon>Neoptera</taxon>
        <taxon>Paraneoptera</taxon>
        <taxon>Hemiptera</taxon>
        <taxon>Sternorrhyncha</taxon>
        <taxon>Coccoidea</taxon>
        <taxon>Coccidae</taxon>
        <taxon>Parthenolecanium</taxon>
    </lineage>
</organism>
<accession>A0AAN9T9E8</accession>
<gene>
    <name evidence="10" type="ORF">V9T40_000477</name>
</gene>
<feature type="domain" description="C2H2-type" evidence="9">
    <location>
        <begin position="522"/>
        <end position="551"/>
    </location>
</feature>
<evidence type="ECO:0000259" key="9">
    <source>
        <dbReference type="PROSITE" id="PS50157"/>
    </source>
</evidence>
<dbReference type="PANTHER" id="PTHR23235:SF164">
    <property type="entry name" value="C2H2-TYPE DOMAIN-CONTAINING PROTEIN"/>
    <property type="match status" value="1"/>
</dbReference>
<feature type="region of interest" description="Disordered" evidence="8">
    <location>
        <begin position="81"/>
        <end position="105"/>
    </location>
</feature>
<comment type="caution">
    <text evidence="10">The sequence shown here is derived from an EMBL/GenBank/DDBJ whole genome shotgun (WGS) entry which is preliminary data.</text>
</comment>
<dbReference type="FunFam" id="3.30.160.60:FF:001110">
    <property type="entry name" value="Krueppel factor 13"/>
    <property type="match status" value="1"/>
</dbReference>
<dbReference type="Gene3D" id="3.30.160.60">
    <property type="entry name" value="Classic Zinc Finger"/>
    <property type="match status" value="3"/>
</dbReference>
<name>A0AAN9T9E8_9HEMI</name>
<feature type="compositionally biased region" description="Polar residues" evidence="8">
    <location>
        <begin position="86"/>
        <end position="95"/>
    </location>
</feature>
<dbReference type="GO" id="GO:0000978">
    <property type="term" value="F:RNA polymerase II cis-regulatory region sequence-specific DNA binding"/>
    <property type="evidence" value="ECO:0007669"/>
    <property type="project" value="TreeGrafter"/>
</dbReference>
<dbReference type="GO" id="GO:0008270">
    <property type="term" value="F:zinc ion binding"/>
    <property type="evidence" value="ECO:0007669"/>
    <property type="project" value="UniProtKB-KW"/>
</dbReference>
<keyword evidence="6" id="KW-0539">Nucleus</keyword>
<keyword evidence="5" id="KW-0862">Zinc</keyword>
<evidence type="ECO:0000256" key="6">
    <source>
        <dbReference type="ARBA" id="ARBA00023242"/>
    </source>
</evidence>
<feature type="compositionally biased region" description="Polar residues" evidence="8">
    <location>
        <begin position="432"/>
        <end position="444"/>
    </location>
</feature>
<evidence type="ECO:0000313" key="10">
    <source>
        <dbReference type="EMBL" id="KAK7579848.1"/>
    </source>
</evidence>
<dbReference type="EMBL" id="JBBCAQ010000034">
    <property type="protein sequence ID" value="KAK7579848.1"/>
    <property type="molecule type" value="Genomic_DNA"/>
</dbReference>
<keyword evidence="2" id="KW-0479">Metal-binding</keyword>
<comment type="subcellular location">
    <subcellularLocation>
        <location evidence="1">Nucleus</location>
    </subcellularLocation>
</comment>
<dbReference type="PANTHER" id="PTHR23235">
    <property type="entry name" value="KRUEPPEL-LIKE TRANSCRIPTION FACTOR"/>
    <property type="match status" value="1"/>
</dbReference>
<keyword evidence="11" id="KW-1185">Reference proteome</keyword>
<feature type="region of interest" description="Disordered" evidence="8">
    <location>
        <begin position="421"/>
        <end position="451"/>
    </location>
</feature>
<evidence type="ECO:0000256" key="4">
    <source>
        <dbReference type="ARBA" id="ARBA00022771"/>
    </source>
</evidence>
<dbReference type="GO" id="GO:0005634">
    <property type="term" value="C:nucleus"/>
    <property type="evidence" value="ECO:0007669"/>
    <property type="project" value="UniProtKB-SubCell"/>
</dbReference>
<reference evidence="10 11" key="1">
    <citation type="submission" date="2024-03" db="EMBL/GenBank/DDBJ databases">
        <title>Adaptation during the transition from Ophiocordyceps entomopathogen to insect associate is accompanied by gene loss and intensified selection.</title>
        <authorList>
            <person name="Ward C.M."/>
            <person name="Onetto C.A."/>
            <person name="Borneman A.R."/>
        </authorList>
    </citation>
    <scope>NUCLEOTIDE SEQUENCE [LARGE SCALE GENOMIC DNA]</scope>
    <source>
        <strain evidence="10">AWRI1</strain>
        <tissue evidence="10">Single Adult Female</tissue>
    </source>
</reference>
<dbReference type="Pfam" id="PF00096">
    <property type="entry name" value="zf-C2H2"/>
    <property type="match status" value="3"/>
</dbReference>
<dbReference type="Proteomes" id="UP001367676">
    <property type="component" value="Unassembled WGS sequence"/>
</dbReference>
<dbReference type="FunFam" id="3.30.160.60:FF:000018">
    <property type="entry name" value="Krueppel-like factor 15"/>
    <property type="match status" value="1"/>
</dbReference>